<organism evidence="1 3">
    <name type="scientific">Lymantria dispar multicapsid nuclear polyhedrosis virus</name>
    <name type="common">LdMNPV</name>
    <dbReference type="NCBI Taxonomy" id="10449"/>
    <lineage>
        <taxon>Viruses</taxon>
        <taxon>Viruses incertae sedis</taxon>
        <taxon>Naldaviricetes</taxon>
        <taxon>Lefavirales</taxon>
        <taxon>Baculoviridae</taxon>
        <taxon>Alphabaculovirus</taxon>
        <taxon>Alphabaculovirus lydisparis</taxon>
    </lineage>
</organism>
<dbReference type="Proteomes" id="UP000203997">
    <property type="component" value="Segment"/>
</dbReference>
<proteinExistence type="predicted"/>
<organismHost>
    <name type="scientific">Lepidoptera</name>
    <name type="common">moths &amp; butterflies</name>
    <dbReference type="NCBI Taxonomy" id="7088"/>
</organismHost>
<name>Q9YMW4_NPVLD</name>
<dbReference type="GeneID" id="1488486"/>
<dbReference type="RefSeq" id="NP_047646.1">
    <property type="nucleotide sequence ID" value="NC_001973.1"/>
</dbReference>
<dbReference type="PIR" id="T30357">
    <property type="entry name" value="T30357"/>
</dbReference>
<keyword evidence="3" id="KW-1185">Reference proteome</keyword>
<dbReference type="EMBL" id="KT626572">
    <property type="protein sequence ID" value="AMO27862.1"/>
    <property type="molecule type" value="Genomic_DNA"/>
</dbReference>
<dbReference type="EMBL" id="AF081810">
    <property type="protein sequence ID" value="AAC70195.1"/>
    <property type="molecule type" value="Genomic_DNA"/>
</dbReference>
<protein>
    <submittedName>
        <fullName evidence="1">LdOrf-10 peptide</fullName>
    </submittedName>
</protein>
<evidence type="ECO:0000313" key="2">
    <source>
        <dbReference type="EMBL" id="AMO27862.1"/>
    </source>
</evidence>
<accession>Q9YMW4</accession>
<evidence type="ECO:0000313" key="3">
    <source>
        <dbReference type="Proteomes" id="UP000203997"/>
    </source>
</evidence>
<reference evidence="2" key="2">
    <citation type="submission" date="2016-03" db="EMBL/GenBank/DDBJ databases">
        <title>Geographic isolates of Lymantria dispar multiple nucleopolyhedrovirus: Genomic analysis and biological activity against different host strains of Lymantria dispar.</title>
        <authorList>
            <person name="Harrison R.L."/>
            <person name="Rowley D.L."/>
            <person name="Keena M.A."/>
        </authorList>
    </citation>
    <scope>NUCLEOTIDE SEQUENCE</scope>
    <source>
        <strain evidence="2">Ab-a624</strain>
    </source>
</reference>
<reference evidence="1 3" key="1">
    <citation type="journal article" date="1999" name="Virology">
        <title>Sequence and analysis of the genome of a baculovirus pathogenic for Lymantria dispar.</title>
        <authorList>
            <person name="Kuzio J."/>
            <person name="Pearson M.N."/>
            <person name="Harwood S.H."/>
            <person name="Funk C.J."/>
            <person name="Evans J.T."/>
            <person name="Slavicek J.M."/>
            <person name="Rohrmann G.F."/>
        </authorList>
    </citation>
    <scope>NUCLEOTIDE SEQUENCE [LARGE SCALE GENOMIC DNA]</scope>
</reference>
<dbReference type="KEGG" id="vg:1488486"/>
<evidence type="ECO:0000313" key="1">
    <source>
        <dbReference type="EMBL" id="AAC70195.1"/>
    </source>
</evidence>
<sequence>MILADWGAYQSITSKTKHCNLSNPRYQRLTSKTKHCNLNDSSYQRLTSKTKHCNLSNKPLLYPIIILHYKSFK</sequence>